<evidence type="ECO:0000313" key="3">
    <source>
        <dbReference type="Proteomes" id="UP000010552"/>
    </source>
</evidence>
<protein>
    <submittedName>
        <fullName evidence="2">Uncharacterized protein</fullName>
    </submittedName>
</protein>
<gene>
    <name evidence="2" type="ORF">PAL_GLEAN10013840</name>
</gene>
<evidence type="ECO:0000256" key="1">
    <source>
        <dbReference type="SAM" id="MobiDB-lite"/>
    </source>
</evidence>
<organism evidence="2 3">
    <name type="scientific">Pteropus alecto</name>
    <name type="common">Black flying fox</name>
    <dbReference type="NCBI Taxonomy" id="9402"/>
    <lineage>
        <taxon>Eukaryota</taxon>
        <taxon>Metazoa</taxon>
        <taxon>Chordata</taxon>
        <taxon>Craniata</taxon>
        <taxon>Vertebrata</taxon>
        <taxon>Euteleostomi</taxon>
        <taxon>Mammalia</taxon>
        <taxon>Eutheria</taxon>
        <taxon>Laurasiatheria</taxon>
        <taxon>Chiroptera</taxon>
        <taxon>Yinpterochiroptera</taxon>
        <taxon>Pteropodoidea</taxon>
        <taxon>Pteropodidae</taxon>
        <taxon>Pteropodinae</taxon>
        <taxon>Pteropus</taxon>
    </lineage>
</organism>
<accession>L5K9Z5</accession>
<dbReference type="AlphaFoldDB" id="L5K9Z5"/>
<evidence type="ECO:0000313" key="2">
    <source>
        <dbReference type="EMBL" id="ELK07586.1"/>
    </source>
</evidence>
<sequence length="112" mass="12116">MKRSVTARDPSGLEDLWLLLPDKTACTCVRQKLKAETEGRAASASGRLLGPPGARFLSQHFSFAFPVTLPLLWTRTAGSCAEESGPPLFFRGSASHNDNSKPTVIDRKSTKA</sequence>
<feature type="region of interest" description="Disordered" evidence="1">
    <location>
        <begin position="89"/>
        <end position="112"/>
    </location>
</feature>
<dbReference type="Proteomes" id="UP000010552">
    <property type="component" value="Unassembled WGS sequence"/>
</dbReference>
<dbReference type="InParanoid" id="L5K9Z5"/>
<dbReference type="EMBL" id="KB030951">
    <property type="protein sequence ID" value="ELK07586.1"/>
    <property type="molecule type" value="Genomic_DNA"/>
</dbReference>
<reference evidence="3" key="1">
    <citation type="journal article" date="2013" name="Science">
        <title>Comparative analysis of bat genomes provides insight into the evolution of flight and immunity.</title>
        <authorList>
            <person name="Zhang G."/>
            <person name="Cowled C."/>
            <person name="Shi Z."/>
            <person name="Huang Z."/>
            <person name="Bishop-Lilly K.A."/>
            <person name="Fang X."/>
            <person name="Wynne J.W."/>
            <person name="Xiong Z."/>
            <person name="Baker M.L."/>
            <person name="Zhao W."/>
            <person name="Tachedjian M."/>
            <person name="Zhu Y."/>
            <person name="Zhou P."/>
            <person name="Jiang X."/>
            <person name="Ng J."/>
            <person name="Yang L."/>
            <person name="Wu L."/>
            <person name="Xiao J."/>
            <person name="Feng Y."/>
            <person name="Chen Y."/>
            <person name="Sun X."/>
            <person name="Zhang Y."/>
            <person name="Marsh G.A."/>
            <person name="Crameri G."/>
            <person name="Broder C.C."/>
            <person name="Frey K.G."/>
            <person name="Wang L.F."/>
            <person name="Wang J."/>
        </authorList>
    </citation>
    <scope>NUCLEOTIDE SEQUENCE [LARGE SCALE GENOMIC DNA]</scope>
</reference>
<keyword evidence="3" id="KW-1185">Reference proteome</keyword>
<proteinExistence type="predicted"/>
<name>L5K9Z5_PTEAL</name>